<protein>
    <submittedName>
        <fullName evidence="1">Uncharacterized protein</fullName>
    </submittedName>
</protein>
<evidence type="ECO:0000313" key="2">
    <source>
        <dbReference type="Proteomes" id="UP001152799"/>
    </source>
</evidence>
<evidence type="ECO:0000313" key="1">
    <source>
        <dbReference type="EMBL" id="CAG9763540.1"/>
    </source>
</evidence>
<organism evidence="1 2">
    <name type="scientific">Ceutorhynchus assimilis</name>
    <name type="common">cabbage seed weevil</name>
    <dbReference type="NCBI Taxonomy" id="467358"/>
    <lineage>
        <taxon>Eukaryota</taxon>
        <taxon>Metazoa</taxon>
        <taxon>Ecdysozoa</taxon>
        <taxon>Arthropoda</taxon>
        <taxon>Hexapoda</taxon>
        <taxon>Insecta</taxon>
        <taxon>Pterygota</taxon>
        <taxon>Neoptera</taxon>
        <taxon>Endopterygota</taxon>
        <taxon>Coleoptera</taxon>
        <taxon>Polyphaga</taxon>
        <taxon>Cucujiformia</taxon>
        <taxon>Curculionidae</taxon>
        <taxon>Ceutorhynchinae</taxon>
        <taxon>Ceutorhynchus</taxon>
    </lineage>
</organism>
<reference evidence="1" key="1">
    <citation type="submission" date="2022-01" db="EMBL/GenBank/DDBJ databases">
        <authorList>
            <person name="King R."/>
        </authorList>
    </citation>
    <scope>NUCLEOTIDE SEQUENCE</scope>
</reference>
<dbReference type="Proteomes" id="UP001152799">
    <property type="component" value="Chromosome 14"/>
</dbReference>
<keyword evidence="2" id="KW-1185">Reference proteome</keyword>
<dbReference type="EMBL" id="OU892290">
    <property type="protein sequence ID" value="CAG9763540.1"/>
    <property type="molecule type" value="Genomic_DNA"/>
</dbReference>
<sequence length="89" mass="10395">MLTQREYLKAIKPQKISMTWKMSNITDTLIQENVGKNSEEKIENRFSKSRKIVEPHSKTDAVLLEMEKANAGRDAQFQTFLQHLKKTED</sequence>
<proteinExistence type="predicted"/>
<gene>
    <name evidence="1" type="ORF">CEUTPL_LOCUS4198</name>
</gene>
<name>A0A9N9MIK6_9CUCU</name>
<accession>A0A9N9MIK6</accession>
<dbReference type="AlphaFoldDB" id="A0A9N9MIK6"/>